<keyword evidence="5" id="KW-0010">Activator</keyword>
<name>A0AAI8DF85_MAMSC</name>
<evidence type="ECO:0000256" key="2">
    <source>
        <dbReference type="ARBA" id="ARBA00022679"/>
    </source>
</evidence>
<dbReference type="Gene3D" id="3.40.930.10">
    <property type="entry name" value="Mannitol-specific EII, Chain A"/>
    <property type="match status" value="1"/>
</dbReference>
<dbReference type="GO" id="GO:0009401">
    <property type="term" value="P:phosphoenolpyruvate-dependent sugar phosphotransferase system"/>
    <property type="evidence" value="ECO:0007669"/>
    <property type="project" value="InterPro"/>
</dbReference>
<dbReference type="Pfam" id="PF00359">
    <property type="entry name" value="PTS_EIIA_2"/>
    <property type="match status" value="1"/>
</dbReference>
<feature type="domain" description="PTS EIIB type-2" evidence="8">
    <location>
        <begin position="407"/>
        <end position="494"/>
    </location>
</feature>
<sequence>MLKMLKSRPINILNVFLNSKESVSAKELSIMFNKTERTIRNDLRDINEFLNTYEFLEINNQSGSFILNLTNSERVKLKEIVSGRVEEQTYNPVYRRAYILSHALMNHSHKKIYELCEDLQISKSTMDKDMKLLRQALDKYNLKIVSNVSTGLSIDGNEIDIRTFLYDYLVRRITEDKVVIDDLYDQYNPLVAYIGLNHINKIRDNYSKVIAIEQNDIKLSVIILTAIWICRVQNGHILDTEKDDKQKELSIINIFVDEVMDWNFQEVSLGEFNYIYNRLDVLIGNKKQVSDDKHDALSQLVSLKLIEYVEHELSIDFNGYQSYLFEGLNKHISGLISRLQQGIQIYNPLKENIKNSHYKFFKTIKKYSMNRLNRYIDLDFTEDEIAFITVYFSTAYFKYVQQNKHFFNAVIVCSFGIATSNLLAEILKSHFNVNIIRILASNEEDFIENDDVDIVFTTIDTEFNKPTCYVNAIVNETDIKKIEGFLEQHAYLSRNNEKVKRDEVSLFKDISIWLENKGMKLNETDYKDMKHLFETNNFNFNDKEVQPMLNEVLEDHHVLLNETCTDWKNAIKKVSNPLLEDGIITSQYQNAMIQSVEEYGPYIVIGKHIALAHARPEEGANELGVSIATLNPNIEFGNEINDPVKIIFCLSATDSFSHLNIMKSIVSLVRNEEKVNRLLSFDDKSQFIDYLLKEEIS</sequence>
<dbReference type="InterPro" id="IPR007737">
    <property type="entry name" value="Mga_HTH"/>
</dbReference>
<dbReference type="PROSITE" id="PS51094">
    <property type="entry name" value="PTS_EIIA_TYPE_2"/>
    <property type="match status" value="1"/>
</dbReference>
<dbReference type="Pfam" id="PF05043">
    <property type="entry name" value="Mga"/>
    <property type="match status" value="1"/>
</dbReference>
<keyword evidence="6" id="KW-0804">Transcription</keyword>
<dbReference type="InterPro" id="IPR036634">
    <property type="entry name" value="PRD_sf"/>
</dbReference>
<evidence type="ECO:0000313" key="10">
    <source>
        <dbReference type="EMBL" id="ASE33249.1"/>
    </source>
</evidence>
<feature type="domain" description="PRD" evidence="9">
    <location>
        <begin position="293"/>
        <end position="402"/>
    </location>
</feature>
<dbReference type="GO" id="GO:0006355">
    <property type="term" value="P:regulation of DNA-templated transcription"/>
    <property type="evidence" value="ECO:0007669"/>
    <property type="project" value="InterPro"/>
</dbReference>
<evidence type="ECO:0000256" key="6">
    <source>
        <dbReference type="ARBA" id="ARBA00023163"/>
    </source>
</evidence>
<dbReference type="SUPFAM" id="SSF52794">
    <property type="entry name" value="PTS system IIB component-like"/>
    <property type="match status" value="1"/>
</dbReference>
<dbReference type="GO" id="GO:0008982">
    <property type="term" value="F:protein-N(PI)-phosphohistidine-sugar phosphotransferase activity"/>
    <property type="evidence" value="ECO:0007669"/>
    <property type="project" value="InterPro"/>
</dbReference>
<dbReference type="InterPro" id="IPR011608">
    <property type="entry name" value="PRD"/>
</dbReference>
<dbReference type="InterPro" id="IPR036095">
    <property type="entry name" value="PTS_EIIB-like_sf"/>
</dbReference>
<dbReference type="Proteomes" id="UP000197058">
    <property type="component" value="Chromosome"/>
</dbReference>
<dbReference type="PROSITE" id="PS51099">
    <property type="entry name" value="PTS_EIIB_TYPE_2"/>
    <property type="match status" value="1"/>
</dbReference>
<dbReference type="Pfam" id="PF00874">
    <property type="entry name" value="PRD"/>
    <property type="match status" value="1"/>
</dbReference>
<keyword evidence="3" id="KW-0677">Repeat</keyword>
<dbReference type="InterPro" id="IPR013011">
    <property type="entry name" value="PTS_EIIB_2"/>
</dbReference>
<evidence type="ECO:0000259" key="7">
    <source>
        <dbReference type="PROSITE" id="PS51094"/>
    </source>
</evidence>
<dbReference type="PANTHER" id="PTHR30185:SF18">
    <property type="entry name" value="TRANSCRIPTIONAL REGULATOR MTLR"/>
    <property type="match status" value="1"/>
</dbReference>
<evidence type="ECO:0000313" key="11">
    <source>
        <dbReference type="Proteomes" id="UP000197058"/>
    </source>
</evidence>
<dbReference type="InterPro" id="IPR002178">
    <property type="entry name" value="PTS_EIIA_type-2_dom"/>
</dbReference>
<protein>
    <submittedName>
        <fullName evidence="10">PRD domain-containing protein</fullName>
    </submittedName>
</protein>
<dbReference type="KEGG" id="sscu:CEP64_01125"/>
<dbReference type="AlphaFoldDB" id="A0AAI8DF85"/>
<evidence type="ECO:0000256" key="4">
    <source>
        <dbReference type="ARBA" id="ARBA00023015"/>
    </source>
</evidence>
<dbReference type="PANTHER" id="PTHR30185">
    <property type="entry name" value="CRYPTIC BETA-GLUCOSIDE BGL OPERON ANTITERMINATOR"/>
    <property type="match status" value="1"/>
</dbReference>
<dbReference type="Gene3D" id="3.40.50.2300">
    <property type="match status" value="1"/>
</dbReference>
<dbReference type="Gene3D" id="1.10.10.10">
    <property type="entry name" value="Winged helix-like DNA-binding domain superfamily/Winged helix DNA-binding domain"/>
    <property type="match status" value="1"/>
</dbReference>
<dbReference type="Gene3D" id="1.10.1790.10">
    <property type="entry name" value="PRD domain"/>
    <property type="match status" value="1"/>
</dbReference>
<accession>A0AAI8DF85</accession>
<dbReference type="CDD" id="cd05568">
    <property type="entry name" value="PTS_IIB_bgl_like"/>
    <property type="match status" value="1"/>
</dbReference>
<evidence type="ECO:0000259" key="9">
    <source>
        <dbReference type="PROSITE" id="PS51372"/>
    </source>
</evidence>
<evidence type="ECO:0000256" key="5">
    <source>
        <dbReference type="ARBA" id="ARBA00023159"/>
    </source>
</evidence>
<dbReference type="SUPFAM" id="SSF63520">
    <property type="entry name" value="PTS-regulatory domain, PRD"/>
    <property type="match status" value="1"/>
</dbReference>
<gene>
    <name evidence="10" type="ORF">CEP64_01125</name>
</gene>
<evidence type="ECO:0000256" key="3">
    <source>
        <dbReference type="ARBA" id="ARBA00022737"/>
    </source>
</evidence>
<comment type="subunit">
    <text evidence="1">Homodimer or homotrimer. Seems to be a monomer when not phosphorylated.</text>
</comment>
<dbReference type="SUPFAM" id="SSF55804">
    <property type="entry name" value="Phoshotransferase/anion transport protein"/>
    <property type="match status" value="1"/>
</dbReference>
<proteinExistence type="predicted"/>
<evidence type="ECO:0000259" key="8">
    <source>
        <dbReference type="PROSITE" id="PS51099"/>
    </source>
</evidence>
<organism evidence="10 11">
    <name type="scientific">Mammaliicoccus sciuri</name>
    <name type="common">Staphylococcus sciuri</name>
    <dbReference type="NCBI Taxonomy" id="1296"/>
    <lineage>
        <taxon>Bacteria</taxon>
        <taxon>Bacillati</taxon>
        <taxon>Bacillota</taxon>
        <taxon>Bacilli</taxon>
        <taxon>Bacillales</taxon>
        <taxon>Staphylococcaceae</taxon>
        <taxon>Mammaliicoccus</taxon>
    </lineage>
</organism>
<feature type="domain" description="PTS EIIA type-2" evidence="7">
    <location>
        <begin position="551"/>
        <end position="694"/>
    </location>
</feature>
<dbReference type="InterPro" id="IPR036388">
    <property type="entry name" value="WH-like_DNA-bd_sf"/>
</dbReference>
<dbReference type="InterPro" id="IPR016152">
    <property type="entry name" value="PTrfase/Anion_transptr"/>
</dbReference>
<reference evidence="11" key="1">
    <citation type="submission" date="2017-06" db="EMBL/GenBank/DDBJ databases">
        <title>FDA dAtabase for Regulatory Grade micrObial Sequences (FDA-ARGOS): Supporting development and validation of Infectious Disease Dx tests.</title>
        <authorList>
            <person name="Campos J."/>
            <person name="Goldberg B."/>
            <person name="Tallon L."/>
            <person name="Sadzewicz L."/>
            <person name="Sengamalay N."/>
            <person name="Ott S."/>
            <person name="Godinez A."/>
            <person name="Nagaraj S."/>
            <person name="Vavikolanu K."/>
            <person name="Vyas G."/>
            <person name="Nadendla S."/>
            <person name="Aluvathingal J."/>
            <person name="Geyer C."/>
            <person name="Nandy P."/>
            <person name="Hobson J."/>
            <person name="Sichtig H."/>
        </authorList>
    </citation>
    <scope>NUCLEOTIDE SEQUENCE [LARGE SCALE GENOMIC DNA]</scope>
    <source>
        <strain evidence="11">FDAARGOS_285</strain>
    </source>
</reference>
<dbReference type="EMBL" id="CP022046">
    <property type="protein sequence ID" value="ASE33249.1"/>
    <property type="molecule type" value="Genomic_DNA"/>
</dbReference>
<dbReference type="CDD" id="cd00211">
    <property type="entry name" value="PTS_IIA_fru"/>
    <property type="match status" value="1"/>
</dbReference>
<dbReference type="InterPro" id="IPR050661">
    <property type="entry name" value="BglG_antiterminators"/>
</dbReference>
<evidence type="ECO:0000256" key="1">
    <source>
        <dbReference type="ARBA" id="ARBA00011798"/>
    </source>
</evidence>
<dbReference type="PROSITE" id="PS51372">
    <property type="entry name" value="PRD_2"/>
    <property type="match status" value="1"/>
</dbReference>
<keyword evidence="2" id="KW-0808">Transferase</keyword>
<keyword evidence="4" id="KW-0805">Transcription regulation</keyword>